<dbReference type="EMBL" id="BK015301">
    <property type="protein sequence ID" value="DAE00376.1"/>
    <property type="molecule type" value="Genomic_DNA"/>
</dbReference>
<accession>A0A8S5P162</accession>
<reference evidence="1" key="1">
    <citation type="journal article" date="2021" name="Proc. Natl. Acad. Sci. U.S.A.">
        <title>A Catalog of Tens of Thousands of Viruses from Human Metagenomes Reveals Hidden Associations with Chronic Diseases.</title>
        <authorList>
            <person name="Tisza M.J."/>
            <person name="Buck C.B."/>
        </authorList>
    </citation>
    <scope>NUCLEOTIDE SEQUENCE</scope>
    <source>
        <strain evidence="1">CtLnO19</strain>
    </source>
</reference>
<evidence type="ECO:0000313" key="1">
    <source>
        <dbReference type="EMBL" id="DAE00376.1"/>
    </source>
</evidence>
<proteinExistence type="predicted"/>
<protein>
    <submittedName>
        <fullName evidence="1">Uncharacterized protein</fullName>
    </submittedName>
</protein>
<name>A0A8S5P162_9CAUD</name>
<organism evidence="1">
    <name type="scientific">Myoviridae sp. ctLnO19</name>
    <dbReference type="NCBI Taxonomy" id="2825085"/>
    <lineage>
        <taxon>Viruses</taxon>
        <taxon>Duplodnaviria</taxon>
        <taxon>Heunggongvirae</taxon>
        <taxon>Uroviricota</taxon>
        <taxon>Caudoviricetes</taxon>
    </lineage>
</organism>
<sequence>MSDNLSFFITFTVLWKQLLPTHSFIFKKGNLRK</sequence>